<dbReference type="EMBL" id="PNBA02000002">
    <property type="protein sequence ID" value="KAG6433564.1"/>
    <property type="molecule type" value="Genomic_DNA"/>
</dbReference>
<feature type="region of interest" description="Disordered" evidence="1">
    <location>
        <begin position="63"/>
        <end position="95"/>
    </location>
</feature>
<reference evidence="2" key="2">
    <citation type="submission" date="2020-08" db="EMBL/GenBank/DDBJ databases">
        <title>Plant Genome Project.</title>
        <authorList>
            <person name="Zhang R.-G."/>
        </authorList>
    </citation>
    <scope>NUCLEOTIDE SEQUENCE</scope>
    <source>
        <strain evidence="2">Huo1</strain>
        <tissue evidence="2">Leaf</tissue>
    </source>
</reference>
<accession>A0A8X8YKL1</accession>
<evidence type="ECO:0000313" key="2">
    <source>
        <dbReference type="EMBL" id="KAG6433564.1"/>
    </source>
</evidence>
<feature type="compositionally biased region" description="Acidic residues" evidence="1">
    <location>
        <begin position="1"/>
        <end position="10"/>
    </location>
</feature>
<sequence>MHVDPIENDYGDSSQNEEESHPDCTFMRNKLFPYFDQLSFVWGKDRVVGPYAEVVVDMIEDLDGEQNVDQGDEEFGEDGAPSIITPRSEGTSKKT</sequence>
<evidence type="ECO:0000256" key="1">
    <source>
        <dbReference type="SAM" id="MobiDB-lite"/>
    </source>
</evidence>
<feature type="compositionally biased region" description="Acidic residues" evidence="1">
    <location>
        <begin position="63"/>
        <end position="77"/>
    </location>
</feature>
<dbReference type="AlphaFoldDB" id="A0A8X8YKL1"/>
<feature type="region of interest" description="Disordered" evidence="1">
    <location>
        <begin position="1"/>
        <end position="22"/>
    </location>
</feature>
<gene>
    <name evidence="2" type="ORF">SASPL_105178</name>
</gene>
<organism evidence="2">
    <name type="scientific">Salvia splendens</name>
    <name type="common">Scarlet sage</name>
    <dbReference type="NCBI Taxonomy" id="180675"/>
    <lineage>
        <taxon>Eukaryota</taxon>
        <taxon>Viridiplantae</taxon>
        <taxon>Streptophyta</taxon>
        <taxon>Embryophyta</taxon>
        <taxon>Tracheophyta</taxon>
        <taxon>Spermatophyta</taxon>
        <taxon>Magnoliopsida</taxon>
        <taxon>eudicotyledons</taxon>
        <taxon>Gunneridae</taxon>
        <taxon>Pentapetalae</taxon>
        <taxon>asterids</taxon>
        <taxon>lamiids</taxon>
        <taxon>Lamiales</taxon>
        <taxon>Lamiaceae</taxon>
        <taxon>Nepetoideae</taxon>
        <taxon>Mentheae</taxon>
        <taxon>Salviinae</taxon>
        <taxon>Salvia</taxon>
        <taxon>Salvia subgen. Calosphace</taxon>
        <taxon>core Calosphace</taxon>
    </lineage>
</organism>
<dbReference type="Proteomes" id="UP000298416">
    <property type="component" value="Unassembled WGS sequence"/>
</dbReference>
<protein>
    <submittedName>
        <fullName evidence="2">Uncharacterized protein</fullName>
    </submittedName>
</protein>
<name>A0A8X8YKL1_SALSN</name>
<keyword evidence="3" id="KW-1185">Reference proteome</keyword>
<comment type="caution">
    <text evidence="2">The sequence shown here is derived from an EMBL/GenBank/DDBJ whole genome shotgun (WGS) entry which is preliminary data.</text>
</comment>
<evidence type="ECO:0000313" key="3">
    <source>
        <dbReference type="Proteomes" id="UP000298416"/>
    </source>
</evidence>
<proteinExistence type="predicted"/>
<reference evidence="2" key="1">
    <citation type="submission" date="2018-01" db="EMBL/GenBank/DDBJ databases">
        <authorList>
            <person name="Mao J.F."/>
        </authorList>
    </citation>
    <scope>NUCLEOTIDE SEQUENCE</scope>
    <source>
        <strain evidence="2">Huo1</strain>
        <tissue evidence="2">Leaf</tissue>
    </source>
</reference>